<protein>
    <submittedName>
        <fullName evidence="3">M15 family metallopeptidase</fullName>
    </submittedName>
</protein>
<dbReference type="PANTHER" id="PTHR34385:SF1">
    <property type="entry name" value="PEPTIDOGLYCAN L-ALANYL-D-GLUTAMATE ENDOPEPTIDASE CWLK"/>
    <property type="match status" value="1"/>
</dbReference>
<dbReference type="InterPro" id="IPR009045">
    <property type="entry name" value="Zn_M74/Hedgehog-like"/>
</dbReference>
<evidence type="ECO:0000313" key="4">
    <source>
        <dbReference type="Proteomes" id="UP001299068"/>
    </source>
</evidence>
<dbReference type="InterPro" id="IPR003709">
    <property type="entry name" value="VanY-like_core_dom"/>
</dbReference>
<dbReference type="CDD" id="cd14852">
    <property type="entry name" value="LD-carboxypeptidase"/>
    <property type="match status" value="1"/>
</dbReference>
<keyword evidence="4" id="KW-1185">Reference proteome</keyword>
<dbReference type="InterPro" id="IPR058193">
    <property type="entry name" value="VanY/YodJ_core_dom"/>
</dbReference>
<gene>
    <name evidence="3" type="ORF">K5V21_18380</name>
</gene>
<dbReference type="Gene3D" id="3.30.1380.10">
    <property type="match status" value="1"/>
</dbReference>
<proteinExistence type="predicted"/>
<reference evidence="3 4" key="1">
    <citation type="journal article" date="2021" name="Cell Host Microbe">
        <title>in vivo commensal control of Clostridioides difficile virulence.</title>
        <authorList>
            <person name="Girinathan B.P."/>
            <person name="Dibenedetto N."/>
            <person name="Worley J.N."/>
            <person name="Peltier J."/>
            <person name="Arrieta-Ortiz M.L."/>
            <person name="Rupa Christinal Immanuel S."/>
            <person name="Lavin R."/>
            <person name="Delaney M.L."/>
            <person name="Cummins C."/>
            <person name="Hoffmann M."/>
            <person name="Luo Y."/>
            <person name="Gonzalez-Escalona N."/>
            <person name="Allard M."/>
            <person name="Onderdonk A.B."/>
            <person name="Gerber G.K."/>
            <person name="Sonenshein A.L."/>
            <person name="Baliga N."/>
            <person name="Dupuy B."/>
            <person name="Bry L."/>
        </authorList>
    </citation>
    <scope>NUCLEOTIDE SEQUENCE [LARGE SCALE GENOMIC DNA]</scope>
    <source>
        <strain evidence="3 4">DSM 599</strain>
    </source>
</reference>
<dbReference type="SUPFAM" id="SSF55166">
    <property type="entry name" value="Hedgehog/DD-peptidase"/>
    <property type="match status" value="1"/>
</dbReference>
<feature type="domain" description="D-alanyl-D-alanine carboxypeptidase-like core" evidence="2">
    <location>
        <begin position="96"/>
        <end position="224"/>
    </location>
</feature>
<accession>A0ABS7L2X6</accession>
<comment type="caution">
    <text evidence="3">The sequence shown here is derived from an EMBL/GenBank/DDBJ whole genome shotgun (WGS) entry which is preliminary data.</text>
</comment>
<dbReference type="RefSeq" id="WP_221862512.1">
    <property type="nucleotide sequence ID" value="NZ_JAIKTU010000024.1"/>
</dbReference>
<organism evidence="3 4">
    <name type="scientific">Clostridium sardiniense</name>
    <name type="common">Clostridium absonum</name>
    <dbReference type="NCBI Taxonomy" id="29369"/>
    <lineage>
        <taxon>Bacteria</taxon>
        <taxon>Bacillati</taxon>
        <taxon>Bacillota</taxon>
        <taxon>Clostridia</taxon>
        <taxon>Eubacteriales</taxon>
        <taxon>Clostridiaceae</taxon>
        <taxon>Clostridium</taxon>
    </lineage>
</organism>
<feature type="transmembrane region" description="Helical" evidence="1">
    <location>
        <begin position="12"/>
        <end position="32"/>
    </location>
</feature>
<dbReference type="InterPro" id="IPR052179">
    <property type="entry name" value="DD-CPase-like"/>
</dbReference>
<dbReference type="PANTHER" id="PTHR34385">
    <property type="entry name" value="D-ALANYL-D-ALANINE CARBOXYPEPTIDASE"/>
    <property type="match status" value="1"/>
</dbReference>
<keyword evidence="1" id="KW-0812">Transmembrane</keyword>
<evidence type="ECO:0000259" key="2">
    <source>
        <dbReference type="Pfam" id="PF02557"/>
    </source>
</evidence>
<dbReference type="Pfam" id="PF02557">
    <property type="entry name" value="VanY"/>
    <property type="match status" value="1"/>
</dbReference>
<dbReference type="Proteomes" id="UP001299068">
    <property type="component" value="Unassembled WGS sequence"/>
</dbReference>
<keyword evidence="1" id="KW-0472">Membrane</keyword>
<evidence type="ECO:0000313" key="3">
    <source>
        <dbReference type="EMBL" id="MBY0757395.1"/>
    </source>
</evidence>
<sequence length="259" mass="29785">MPILKGSVNIKKLKLIVIILFLISSVLLYKLYLYEIDKVESENKTISIKNSIKLLEEKRGNPEVFLVNKDTLLNESYKPSDIVESKLPFLSYITTTKLNKNVAIKAHEMFDAAKKDGIYLMGASGFRAHNVQVILFNSNVKKKGITETLKYSAPPGASEHETGFSMDIVSTEFEDLNFKFETTKSFKWLINNCYKYGFILRYPKDKVSITKYAYEPWHYRYVGKIAAEDIMKNNLCLEEYLSKLDDEITSLKNKLNNKG</sequence>
<keyword evidence="1" id="KW-1133">Transmembrane helix</keyword>
<dbReference type="EMBL" id="JAIKTU010000024">
    <property type="protein sequence ID" value="MBY0757395.1"/>
    <property type="molecule type" value="Genomic_DNA"/>
</dbReference>
<name>A0ABS7L2X6_CLOSR</name>
<evidence type="ECO:0000256" key="1">
    <source>
        <dbReference type="SAM" id="Phobius"/>
    </source>
</evidence>